<dbReference type="KEGG" id="dfl:DFE_0450"/>
<evidence type="ECO:0000256" key="1">
    <source>
        <dbReference type="SAM" id="SignalP"/>
    </source>
</evidence>
<proteinExistence type="predicted"/>
<dbReference type="PROSITE" id="PS51257">
    <property type="entry name" value="PROKAR_LIPOPROTEIN"/>
    <property type="match status" value="1"/>
</dbReference>
<gene>
    <name evidence="3" type="ORF">DFE_0450</name>
</gene>
<evidence type="ECO:0000313" key="3">
    <source>
        <dbReference type="EMBL" id="BBD07176.1"/>
    </source>
</evidence>
<dbReference type="SUPFAM" id="SSF48695">
    <property type="entry name" value="Multiheme cytochromes"/>
    <property type="match status" value="2"/>
</dbReference>
<dbReference type="InterPro" id="IPR036280">
    <property type="entry name" value="Multihaem_cyt_sf"/>
</dbReference>
<sequence>MRHGQWMRNGVRFWALGLVAVLMACPAWAAVTGPCVECHTMHSSQDGSTMGSSAVGMAHLTLNGCIGCHTNGGLGGVAPVVDGTYNTDSCAGGTFKEGAGGVQSDAGVHNVDIVMSSLGEDDTLTGTNIPGLSGGMNSGKGDQDAQALTCAGKNGCHGDATIDGNDAGIQGFHHGAKDGYRYLQIASNQAAVLGKGAADWEAGISGSADGTGGEHNIYSSDVSAGINKLCANCHPDFHSLANTNDGSNWLRHPTDNDIPTASGWSATVNYRENPFAFEDITSMAPGTAYTVTGAQVACISCHRAHGTPYDDLLRWDYNAQLAGSTVSYGCLGCHNKQRGS</sequence>
<accession>A0A2Z6AVG8</accession>
<dbReference type="Pfam" id="PF09699">
    <property type="entry name" value="Paired_CXXCH_1"/>
    <property type="match status" value="1"/>
</dbReference>
<feature type="domain" description="Doubled CXXCH motif" evidence="2">
    <location>
        <begin position="297"/>
        <end position="338"/>
    </location>
</feature>
<evidence type="ECO:0000259" key="2">
    <source>
        <dbReference type="Pfam" id="PF09699"/>
    </source>
</evidence>
<protein>
    <recommendedName>
        <fullName evidence="2">Doubled CXXCH motif domain-containing protein</fullName>
    </recommendedName>
</protein>
<dbReference type="AlphaFoldDB" id="A0A2Z6AVG8"/>
<dbReference type="InterPro" id="IPR010177">
    <property type="entry name" value="Paired_CXXCH_1"/>
</dbReference>
<dbReference type="OrthoDB" id="5405444at2"/>
<feature type="signal peptide" evidence="1">
    <location>
        <begin position="1"/>
        <end position="29"/>
    </location>
</feature>
<keyword evidence="1" id="KW-0732">Signal</keyword>
<name>A0A2Z6AVG8_9BACT</name>
<keyword evidence="4" id="KW-1185">Reference proteome</keyword>
<reference evidence="3 4" key="1">
    <citation type="journal article" date="2018" name="Sci. Adv.">
        <title>Multi-heme cytochromes provide a pathway for survival in energy-limited environments.</title>
        <authorList>
            <person name="Deng X."/>
            <person name="Dohmae N."/>
            <person name="Nealson K.H."/>
            <person name="Hashimoto K."/>
            <person name="Okamoto A."/>
        </authorList>
    </citation>
    <scope>NUCLEOTIDE SEQUENCE [LARGE SCALE GENOMIC DNA]</scope>
    <source>
        <strain evidence="3 4">IS5</strain>
    </source>
</reference>
<evidence type="ECO:0000313" key="4">
    <source>
        <dbReference type="Proteomes" id="UP000269883"/>
    </source>
</evidence>
<dbReference type="RefSeq" id="WP_126376158.1">
    <property type="nucleotide sequence ID" value="NZ_AP017378.1"/>
</dbReference>
<dbReference type="EMBL" id="AP017378">
    <property type="protein sequence ID" value="BBD07176.1"/>
    <property type="molecule type" value="Genomic_DNA"/>
</dbReference>
<organism evidence="3 4">
    <name type="scientific">Desulfovibrio ferrophilus</name>
    <dbReference type="NCBI Taxonomy" id="241368"/>
    <lineage>
        <taxon>Bacteria</taxon>
        <taxon>Pseudomonadati</taxon>
        <taxon>Thermodesulfobacteriota</taxon>
        <taxon>Desulfovibrionia</taxon>
        <taxon>Desulfovibrionales</taxon>
        <taxon>Desulfovibrionaceae</taxon>
        <taxon>Desulfovibrio</taxon>
    </lineage>
</organism>
<feature type="chain" id="PRO_5016415128" description="Doubled CXXCH motif domain-containing protein" evidence="1">
    <location>
        <begin position="30"/>
        <end position="340"/>
    </location>
</feature>
<dbReference type="Proteomes" id="UP000269883">
    <property type="component" value="Chromosome"/>
</dbReference>